<evidence type="ECO:0000259" key="3">
    <source>
        <dbReference type="PROSITE" id="PS51762"/>
    </source>
</evidence>
<keyword evidence="5" id="KW-1185">Reference proteome</keyword>
<proteinExistence type="inferred from homology"/>
<reference evidence="4 5" key="1">
    <citation type="submission" date="2016-04" db="EMBL/GenBank/DDBJ databases">
        <title>Complete genome sequence of natural rubber-degrading, novel Gram-negative bacterium, Rhizobacter gummiphilus strain NS21.</title>
        <authorList>
            <person name="Tabata M."/>
            <person name="Kasai D."/>
            <person name="Fukuda M."/>
        </authorList>
    </citation>
    <scope>NUCLEOTIDE SEQUENCE [LARGE SCALE GENOMIC DNA]</scope>
    <source>
        <strain evidence="4 5">NS21</strain>
    </source>
</reference>
<dbReference type="PANTHER" id="PTHR10963">
    <property type="entry name" value="GLYCOSYL HYDROLASE-RELATED"/>
    <property type="match status" value="1"/>
</dbReference>
<dbReference type="Gene3D" id="2.60.120.200">
    <property type="match status" value="1"/>
</dbReference>
<feature type="signal peptide" evidence="2">
    <location>
        <begin position="1"/>
        <end position="27"/>
    </location>
</feature>
<evidence type="ECO:0000256" key="1">
    <source>
        <dbReference type="ARBA" id="ARBA00006865"/>
    </source>
</evidence>
<evidence type="ECO:0000313" key="4">
    <source>
        <dbReference type="EMBL" id="ARN22586.1"/>
    </source>
</evidence>
<dbReference type="InterPro" id="IPR050546">
    <property type="entry name" value="Glycosyl_Hydrlase_16"/>
</dbReference>
<organism evidence="4 5">
    <name type="scientific">Piscinibacter gummiphilus</name>
    <dbReference type="NCBI Taxonomy" id="946333"/>
    <lineage>
        <taxon>Bacteria</taxon>
        <taxon>Pseudomonadati</taxon>
        <taxon>Pseudomonadota</taxon>
        <taxon>Betaproteobacteria</taxon>
        <taxon>Burkholderiales</taxon>
        <taxon>Sphaerotilaceae</taxon>
        <taxon>Piscinibacter</taxon>
    </lineage>
</organism>
<dbReference type="InterPro" id="IPR013320">
    <property type="entry name" value="ConA-like_dom_sf"/>
</dbReference>
<protein>
    <recommendedName>
        <fullName evidence="3">GH16 domain-containing protein</fullName>
    </recommendedName>
</protein>
<evidence type="ECO:0000256" key="2">
    <source>
        <dbReference type="SAM" id="SignalP"/>
    </source>
</evidence>
<gene>
    <name evidence="4" type="ORF">A4W93_23225</name>
</gene>
<evidence type="ECO:0000313" key="5">
    <source>
        <dbReference type="Proteomes" id="UP000193427"/>
    </source>
</evidence>
<dbReference type="EMBL" id="CP015118">
    <property type="protein sequence ID" value="ARN22586.1"/>
    <property type="molecule type" value="Genomic_DNA"/>
</dbReference>
<sequence length="283" mass="32216">MTTMNRVSRRLLLLVLVLASPVPVVLANGVPVPKAIDGQGYRLVKDWDFGKNIRDEAALRREFHTRYIYENGKLDRLKDEWQRYRDNENHVFDDGGLSLVARVTGGLKPGGIESGMLRSKWTGQYGYYEARVKVPAGRGLWPAFWLNPEDQVWPPEIDIMEIVDNGRDTTRNSFHYVHGYGPKKTRNMESKLDKSGSYRPGVDYADGFHTFAVEWTEDRVRHFVDDVMVVDRAYVWQHNDGRDAGPAHVLMNLAVGGGWPGAPSAATAFPARLQVDYIRVWQK</sequence>
<dbReference type="GO" id="GO:0005975">
    <property type="term" value="P:carbohydrate metabolic process"/>
    <property type="evidence" value="ECO:0007669"/>
    <property type="project" value="InterPro"/>
</dbReference>
<dbReference type="SUPFAM" id="SSF49899">
    <property type="entry name" value="Concanavalin A-like lectins/glucanases"/>
    <property type="match status" value="1"/>
</dbReference>
<dbReference type="Pfam" id="PF00722">
    <property type="entry name" value="Glyco_hydro_16"/>
    <property type="match status" value="1"/>
</dbReference>
<feature type="chain" id="PRO_5030037007" description="GH16 domain-containing protein" evidence="2">
    <location>
        <begin position="28"/>
        <end position="283"/>
    </location>
</feature>
<dbReference type="PANTHER" id="PTHR10963:SF55">
    <property type="entry name" value="GLYCOSIDE HYDROLASE FAMILY 16 PROTEIN"/>
    <property type="match status" value="1"/>
</dbReference>
<keyword evidence="2" id="KW-0732">Signal</keyword>
<dbReference type="STRING" id="946333.A4W93_23225"/>
<dbReference type="PROSITE" id="PS51762">
    <property type="entry name" value="GH16_2"/>
    <property type="match status" value="1"/>
</dbReference>
<feature type="domain" description="GH16" evidence="3">
    <location>
        <begin position="25"/>
        <end position="283"/>
    </location>
</feature>
<dbReference type="KEGG" id="rgu:A4W93_23225"/>
<dbReference type="AlphaFoldDB" id="A0A1W6LED9"/>
<dbReference type="InterPro" id="IPR000757">
    <property type="entry name" value="Beta-glucanase-like"/>
</dbReference>
<dbReference type="GO" id="GO:0004553">
    <property type="term" value="F:hydrolase activity, hydrolyzing O-glycosyl compounds"/>
    <property type="evidence" value="ECO:0007669"/>
    <property type="project" value="InterPro"/>
</dbReference>
<name>A0A1W6LED9_9BURK</name>
<comment type="similarity">
    <text evidence="1">Belongs to the glycosyl hydrolase 16 family.</text>
</comment>
<accession>A0A1W6LED9</accession>
<dbReference type="CDD" id="cd08023">
    <property type="entry name" value="GH16_laminarinase_like"/>
    <property type="match status" value="1"/>
</dbReference>
<dbReference type="Proteomes" id="UP000193427">
    <property type="component" value="Chromosome"/>
</dbReference>